<feature type="region of interest" description="Disordered" evidence="2">
    <location>
        <begin position="250"/>
        <end position="281"/>
    </location>
</feature>
<feature type="region of interest" description="Disordered" evidence="2">
    <location>
        <begin position="207"/>
        <end position="230"/>
    </location>
</feature>
<dbReference type="PANTHER" id="PTHR48226:SF1">
    <property type="entry name" value="WAS_WASL-INTERACTING PROTEIN FAMILY MEMBER 1"/>
    <property type="match status" value="1"/>
</dbReference>
<accession>A0A8J6C2X0</accession>
<dbReference type="GO" id="GO:0005884">
    <property type="term" value="C:actin filament"/>
    <property type="evidence" value="ECO:0007669"/>
    <property type="project" value="TreeGrafter"/>
</dbReference>
<feature type="transmembrane region" description="Helical" evidence="3">
    <location>
        <begin position="1530"/>
        <end position="1552"/>
    </location>
</feature>
<protein>
    <submittedName>
        <fullName evidence="4">Uncharacterized protein</fullName>
    </submittedName>
</protein>
<keyword evidence="3" id="KW-0472">Membrane</keyword>
<dbReference type="GO" id="GO:0030048">
    <property type="term" value="P:actin filament-based movement"/>
    <property type="evidence" value="ECO:0007669"/>
    <property type="project" value="TreeGrafter"/>
</dbReference>
<keyword evidence="3" id="KW-1133">Transmembrane helix</keyword>
<feature type="compositionally biased region" description="Acidic residues" evidence="2">
    <location>
        <begin position="560"/>
        <end position="569"/>
    </location>
</feature>
<reference evidence="4" key="1">
    <citation type="submission" date="2021-05" db="EMBL/GenBank/DDBJ databases">
        <title>The genome of the haptophyte Pavlova lutheri (Diacronema luteri, Pavlovales) - a model for lipid biosynthesis in eukaryotic algae.</title>
        <authorList>
            <person name="Hulatt C.J."/>
            <person name="Posewitz M.C."/>
        </authorList>
    </citation>
    <scope>NUCLEOTIDE SEQUENCE</scope>
    <source>
        <strain evidence="4">NIVA-4/92</strain>
    </source>
</reference>
<evidence type="ECO:0000313" key="4">
    <source>
        <dbReference type="EMBL" id="KAG8458829.1"/>
    </source>
</evidence>
<comment type="caution">
    <text evidence="4">The sequence shown here is derived from an EMBL/GenBank/DDBJ whole genome shotgun (WGS) entry which is preliminary data.</text>
</comment>
<keyword evidence="1" id="KW-0175">Coiled coil</keyword>
<keyword evidence="3" id="KW-0812">Transmembrane</keyword>
<keyword evidence="5" id="KW-1185">Reference proteome</keyword>
<dbReference type="PANTHER" id="PTHR48226">
    <property type="entry name" value="OS06G0326200 PROTEIN"/>
    <property type="match status" value="1"/>
</dbReference>
<evidence type="ECO:0000256" key="3">
    <source>
        <dbReference type="SAM" id="Phobius"/>
    </source>
</evidence>
<feature type="compositionally biased region" description="Gly residues" evidence="2">
    <location>
        <begin position="114"/>
        <end position="129"/>
    </location>
</feature>
<feature type="region of interest" description="Disordered" evidence="2">
    <location>
        <begin position="1487"/>
        <end position="1521"/>
    </location>
</feature>
<feature type="region of interest" description="Disordered" evidence="2">
    <location>
        <begin position="1343"/>
        <end position="1364"/>
    </location>
</feature>
<evidence type="ECO:0000313" key="5">
    <source>
        <dbReference type="Proteomes" id="UP000751190"/>
    </source>
</evidence>
<sequence>MPPLPTPRGATAAHAAGPAHLIDLRGTPPAGAGRAAVVPPLPPAAMAGRSPRGTPNSGGGGGGSTLARAPVRQPPANAHVDATLSPRISLQMSELMPYAVKPHKARPAGAPAVGAGGARGGGGGGGGDRGGARSRSPRDPHALHAERAAIAAAVTAGLQGASAGAEPGVRSALALAELEQLMVGAPAHGAAVAAAAPVLPATGPLLAAPPAPTRSTFETLPSPSLTGDSLAPADAAATRAALGESVGSAGAAKLSAPDGTRDAVVAPRPPPSNKGGAFAAASPRSRAVKALRSPSAEVNVREEESAMLETAIASEQLLLERHQRDEADIARQVDALLRAGAGTMRVLADEDMALRAEAGRAARRLEDTHGRVSQLLATNRKLRSAIDELRKQRRPFVTALAQMRARTEHVVAEAKRARRAAHESLDDREHTGEVLAKVRADAADAERAHRVELDRLNARAATLDALLDGARARLERADEAERRAQYAAVRGARDEAHRLEVRRGFLVAQTAECARHFDELAQITGVLVRPARTRPRAGGTGGAGSGGSGGDAVGCRSMADDGDDDDDGSGDGGGGGGGGGGLVGVRRLIGAYFEKEERIRSLTHFWELSCAHLERHAADVAKATAQLATCQQRVAAEAAAASRAALDRAASTQRAAQSQLDVLAFEKRCAALFGTIGNVHELLACRTSRFATAARAARAAAAAATATATAAAAADPRGPARPLPTRGASAVVAKAGCGADEATVAVTGAPSADGVGSATATAAEAAGVAVHAARIAAALGAAADTAAATAGSAQATPAPPRAGSAPVGGLQAAHVPTLLSEIADAVVGLCSRALAVKRLSAAHRPHAPLGPAVGALAASQDRSLRAPLEADERARQLADLRELMPDIAFGHSDTLADKPAELLLGKAARERALAEAAVAVARRIATEEEVGKAMEEGLVGGDLDELDEWVDIFPFLPNPNDPGEWFEQPESTPIIVECARVDGPSCRPATRVTCALKPIVSAYLQPPDPSSGNSSLKFLACATAASELRSCRGTNGFYEGCAFSYVMSVTTVAGTGGDALPPWRSSVGPLQVSEPFAFSQTSCDAFDNPPERKCGTVIITRIPPGTYKHRTRLWPTFISYSLNAGAISYHRAFSPPGGCSGNSASASCFDGAYTFNDLVFPELSASQRAALTKVSSTLTLHTMVDDQRASYAQAGLSPSDSWRNFYRHGAVTILNAAARVQDAARTGEYVNFPYDVAQVVTTIRAALQQYATTGSTQLLVAQATEFQRMSDARIKNGDETCHCDELPIGYQAVAGTPHVSGTPWGADKEGECKDGGALPACACPVGTSTLYVGIAVVMEVEGGGKGKGKGKSKQALELGDAEEESPPVLTELHGIAEIVSTSIAALTSLPAERITLIDMQDNAELQVHELVLAIHVDSVQERERLCALLFEATDLNTFETLVGRAFYEKPREMPAGCTDALASNYDVAAKVDDSSCDYSLPTPVDVSPVHNGGSGGMSSNNAGGKPTGAPSTGPLRVSLSETQGGEASSIPYIVGATVGAVALCALCAGAYARYRYTQGAKFTLPTIVRGLRT</sequence>
<gene>
    <name evidence="4" type="ORF">KFE25_005256</name>
</gene>
<dbReference type="InterPro" id="IPR053099">
    <property type="entry name" value="WAS/WASL-interacting_domain"/>
</dbReference>
<feature type="region of interest" description="Disordered" evidence="2">
    <location>
        <begin position="1"/>
        <end position="77"/>
    </location>
</feature>
<name>A0A8J6C2X0_DIALT</name>
<organism evidence="4 5">
    <name type="scientific">Diacronema lutheri</name>
    <name type="common">Unicellular marine alga</name>
    <name type="synonym">Monochrysis lutheri</name>
    <dbReference type="NCBI Taxonomy" id="2081491"/>
    <lineage>
        <taxon>Eukaryota</taxon>
        <taxon>Haptista</taxon>
        <taxon>Haptophyta</taxon>
        <taxon>Pavlovophyceae</taxon>
        <taxon>Pavlovales</taxon>
        <taxon>Pavlovaceae</taxon>
        <taxon>Diacronema</taxon>
    </lineage>
</organism>
<feature type="region of interest" description="Disordered" evidence="2">
    <location>
        <begin position="532"/>
        <end position="578"/>
    </location>
</feature>
<evidence type="ECO:0000256" key="1">
    <source>
        <dbReference type="SAM" id="Coils"/>
    </source>
</evidence>
<feature type="compositionally biased region" description="Low complexity" evidence="2">
    <location>
        <begin position="7"/>
        <end position="55"/>
    </location>
</feature>
<feature type="region of interest" description="Disordered" evidence="2">
    <location>
        <begin position="104"/>
        <end position="142"/>
    </location>
</feature>
<feature type="compositionally biased region" description="Polar residues" evidence="2">
    <location>
        <begin position="213"/>
        <end position="227"/>
    </location>
</feature>
<proteinExistence type="predicted"/>
<evidence type="ECO:0000256" key="2">
    <source>
        <dbReference type="SAM" id="MobiDB-lite"/>
    </source>
</evidence>
<feature type="compositionally biased region" description="Gly residues" evidence="2">
    <location>
        <begin position="538"/>
        <end position="552"/>
    </location>
</feature>
<dbReference type="EMBL" id="JAGTXO010000047">
    <property type="protein sequence ID" value="KAG8458829.1"/>
    <property type="molecule type" value="Genomic_DNA"/>
</dbReference>
<dbReference type="Proteomes" id="UP000751190">
    <property type="component" value="Unassembled WGS sequence"/>
</dbReference>
<dbReference type="OrthoDB" id="10687268at2759"/>
<feature type="coiled-coil region" evidence="1">
    <location>
        <begin position="453"/>
        <end position="480"/>
    </location>
</feature>